<dbReference type="Proteomes" id="UP000828941">
    <property type="component" value="Chromosome 4"/>
</dbReference>
<keyword evidence="2" id="KW-1185">Reference proteome</keyword>
<evidence type="ECO:0000313" key="2">
    <source>
        <dbReference type="Proteomes" id="UP000828941"/>
    </source>
</evidence>
<evidence type="ECO:0000313" key="1">
    <source>
        <dbReference type="EMBL" id="KAI4349237.1"/>
    </source>
</evidence>
<gene>
    <name evidence="1" type="ORF">L6164_009853</name>
</gene>
<sequence>MRQARPPFIATLVFSISLLSLAVIASSVQLNRRHLGRGRGPVKIPDSRTFIRKSNQGVAGSARHNRRSGGTGLAHHSQGQPGKKHGHHSNGTGNANQNQGQGKMGKAKGNHSGDTGNAGKNQNEWQVMKASGNHFGGIAIEQSLNQVQASGVFAREFLLAHNVARKKFNEPLYKWDNNLALYAQKQATKLSRNCKMIHSEGPYGENIFWGLNLQWKPLEAVTLWYKEYKNYDFNSHTCATGKKCGHFTQMMWRDSVRLGCAVHMCRLGTGMLIICEYDPPGNYENENPFDNNNDKQ</sequence>
<name>A0ACB9PL42_BAUVA</name>
<protein>
    <submittedName>
        <fullName evidence="1">Uncharacterized protein</fullName>
    </submittedName>
</protein>
<proteinExistence type="predicted"/>
<organism evidence="1 2">
    <name type="scientific">Bauhinia variegata</name>
    <name type="common">Purple orchid tree</name>
    <name type="synonym">Phanera variegata</name>
    <dbReference type="NCBI Taxonomy" id="167791"/>
    <lineage>
        <taxon>Eukaryota</taxon>
        <taxon>Viridiplantae</taxon>
        <taxon>Streptophyta</taxon>
        <taxon>Embryophyta</taxon>
        <taxon>Tracheophyta</taxon>
        <taxon>Spermatophyta</taxon>
        <taxon>Magnoliopsida</taxon>
        <taxon>eudicotyledons</taxon>
        <taxon>Gunneridae</taxon>
        <taxon>Pentapetalae</taxon>
        <taxon>rosids</taxon>
        <taxon>fabids</taxon>
        <taxon>Fabales</taxon>
        <taxon>Fabaceae</taxon>
        <taxon>Cercidoideae</taxon>
        <taxon>Cercideae</taxon>
        <taxon>Bauhiniinae</taxon>
        <taxon>Bauhinia</taxon>
    </lineage>
</organism>
<comment type="caution">
    <text evidence="1">The sequence shown here is derived from an EMBL/GenBank/DDBJ whole genome shotgun (WGS) entry which is preliminary data.</text>
</comment>
<dbReference type="EMBL" id="CM039429">
    <property type="protein sequence ID" value="KAI4349237.1"/>
    <property type="molecule type" value="Genomic_DNA"/>
</dbReference>
<reference evidence="1 2" key="1">
    <citation type="journal article" date="2022" name="DNA Res.">
        <title>Chromosomal-level genome assembly of the orchid tree Bauhinia variegata (Leguminosae; Cercidoideae) supports the allotetraploid origin hypothesis of Bauhinia.</title>
        <authorList>
            <person name="Zhong Y."/>
            <person name="Chen Y."/>
            <person name="Zheng D."/>
            <person name="Pang J."/>
            <person name="Liu Y."/>
            <person name="Luo S."/>
            <person name="Meng S."/>
            <person name="Qian L."/>
            <person name="Wei D."/>
            <person name="Dai S."/>
            <person name="Zhou R."/>
        </authorList>
    </citation>
    <scope>NUCLEOTIDE SEQUENCE [LARGE SCALE GENOMIC DNA]</scope>
    <source>
        <strain evidence="1">BV-YZ2020</strain>
    </source>
</reference>
<accession>A0ACB9PL42</accession>